<keyword evidence="1" id="KW-1133">Transmembrane helix</keyword>
<feature type="transmembrane region" description="Helical" evidence="1">
    <location>
        <begin position="330"/>
        <end position="350"/>
    </location>
</feature>
<feature type="transmembrane region" description="Helical" evidence="1">
    <location>
        <begin position="168"/>
        <end position="189"/>
    </location>
</feature>
<dbReference type="EMBL" id="JAATVY010000006">
    <property type="protein sequence ID" value="NJC70396.1"/>
    <property type="molecule type" value="Genomic_DNA"/>
</dbReference>
<feature type="transmembrane region" description="Helical" evidence="1">
    <location>
        <begin position="81"/>
        <end position="100"/>
    </location>
</feature>
<dbReference type="Proteomes" id="UP000722989">
    <property type="component" value="Unassembled WGS sequence"/>
</dbReference>
<feature type="transmembrane region" description="Helical" evidence="1">
    <location>
        <begin position="201"/>
        <end position="234"/>
    </location>
</feature>
<comment type="caution">
    <text evidence="2">The sequence shown here is derived from an EMBL/GenBank/DDBJ whole genome shotgun (WGS) entry which is preliminary data.</text>
</comment>
<evidence type="ECO:0000313" key="3">
    <source>
        <dbReference type="Proteomes" id="UP000722989"/>
    </source>
</evidence>
<keyword evidence="1" id="KW-0472">Membrane</keyword>
<reference evidence="2 3" key="1">
    <citation type="submission" date="2020-03" db="EMBL/GenBank/DDBJ databases">
        <title>WGS of the type strain of Planosporangium spp.</title>
        <authorList>
            <person name="Thawai C."/>
        </authorList>
    </citation>
    <scope>NUCLEOTIDE SEQUENCE [LARGE SCALE GENOMIC DNA]</scope>
    <source>
        <strain evidence="2 3">TBRC 5610</strain>
    </source>
</reference>
<accession>A0ABX0XWH8</accession>
<feature type="transmembrane region" description="Helical" evidence="1">
    <location>
        <begin position="246"/>
        <end position="279"/>
    </location>
</feature>
<keyword evidence="3" id="KW-1185">Reference proteome</keyword>
<feature type="transmembrane region" description="Helical" evidence="1">
    <location>
        <begin position="362"/>
        <end position="381"/>
    </location>
</feature>
<organism evidence="2 3">
    <name type="scientific">Planosporangium thailandense</name>
    <dbReference type="NCBI Taxonomy" id="765197"/>
    <lineage>
        <taxon>Bacteria</taxon>
        <taxon>Bacillati</taxon>
        <taxon>Actinomycetota</taxon>
        <taxon>Actinomycetes</taxon>
        <taxon>Micromonosporales</taxon>
        <taxon>Micromonosporaceae</taxon>
        <taxon>Planosporangium</taxon>
    </lineage>
</organism>
<sequence length="436" mass="45390">MPDQARRQWRDAAGWSVLAVTGLALTAAAVRVGAQLGTASAPFLGRYRFQLGPSSILAPAVAAAVIVLAARGWLDRTRWWAVLGWSYLCTLAWALALAVVDGAAGFTRALSSPDEYSADLAAVGRSPAHFVRHFTEHAGQLSVAARGHPPGPVLLLWGLHRAGVRDNLVLGLLITALGALAVPLVLAAVRGTCGETAARRYLPVLVLAPYAIWTAVSLDAVVATLGAAMVAAGVHASARERTGWRAGAWAGVAGLLAGGAALFSYAVPWLGLALILLYFARRRPFLNLASGIGALVPVLIASDVFGFSWAAGLRVAHADWAVRIAPHRSALWWSGISLVALLLAVGPPLLASLRKVRNTPAWPFLVGAGTAVLFSVLAGLARGGVEHAWLPFFPWLTVAAVAPERQAGPPVAAPLLLTVLGVVVAVVVEAVLATPW</sequence>
<proteinExistence type="predicted"/>
<name>A0ABX0XWH8_9ACTN</name>
<keyword evidence="1" id="KW-0812">Transmembrane</keyword>
<feature type="transmembrane region" description="Helical" evidence="1">
    <location>
        <begin position="286"/>
        <end position="310"/>
    </location>
</feature>
<evidence type="ECO:0008006" key="4">
    <source>
        <dbReference type="Google" id="ProtNLM"/>
    </source>
</evidence>
<evidence type="ECO:0000313" key="2">
    <source>
        <dbReference type="EMBL" id="NJC70396.1"/>
    </source>
</evidence>
<protein>
    <recommendedName>
        <fullName evidence="4">Glycosyltransferase RgtA/B/C/D-like domain-containing protein</fullName>
    </recommendedName>
</protein>
<gene>
    <name evidence="2" type="ORF">HC031_11835</name>
</gene>
<feature type="transmembrane region" description="Helical" evidence="1">
    <location>
        <begin position="54"/>
        <end position="74"/>
    </location>
</feature>
<evidence type="ECO:0000256" key="1">
    <source>
        <dbReference type="SAM" id="Phobius"/>
    </source>
</evidence>
<feature type="transmembrane region" description="Helical" evidence="1">
    <location>
        <begin position="12"/>
        <end position="34"/>
    </location>
</feature>
<feature type="transmembrane region" description="Helical" evidence="1">
    <location>
        <begin position="415"/>
        <end position="433"/>
    </location>
</feature>